<name>A0AAD0JV11_9ACTN</name>
<dbReference type="Gene3D" id="3.40.50.300">
    <property type="entry name" value="P-loop containing nucleotide triphosphate hydrolases"/>
    <property type="match status" value="1"/>
</dbReference>
<dbReference type="Pfam" id="PF03704">
    <property type="entry name" value="BTAD"/>
    <property type="match status" value="1"/>
</dbReference>
<comment type="similarity">
    <text evidence="1">Belongs to the AfsR/DnrI/RedD regulatory family.</text>
</comment>
<evidence type="ECO:0000256" key="3">
    <source>
        <dbReference type="ARBA" id="ARBA00023125"/>
    </source>
</evidence>
<dbReference type="GO" id="GO:0006355">
    <property type="term" value="P:regulation of DNA-templated transcription"/>
    <property type="evidence" value="ECO:0007669"/>
    <property type="project" value="InterPro"/>
</dbReference>
<dbReference type="GO" id="GO:0000160">
    <property type="term" value="P:phosphorelay signal transduction system"/>
    <property type="evidence" value="ECO:0007669"/>
    <property type="project" value="InterPro"/>
</dbReference>
<dbReference type="InterPro" id="IPR003593">
    <property type="entry name" value="AAA+_ATPase"/>
</dbReference>
<dbReference type="GO" id="GO:0016887">
    <property type="term" value="F:ATP hydrolysis activity"/>
    <property type="evidence" value="ECO:0007669"/>
    <property type="project" value="InterPro"/>
</dbReference>
<evidence type="ECO:0000256" key="2">
    <source>
        <dbReference type="ARBA" id="ARBA00023015"/>
    </source>
</evidence>
<evidence type="ECO:0000259" key="7">
    <source>
        <dbReference type="PROSITE" id="PS51755"/>
    </source>
</evidence>
<dbReference type="SMART" id="SM00862">
    <property type="entry name" value="Trans_reg_C"/>
    <property type="match status" value="1"/>
</dbReference>
<accession>A0AAD0JV11</accession>
<dbReference type="SMART" id="SM01043">
    <property type="entry name" value="BTAD"/>
    <property type="match status" value="1"/>
</dbReference>
<dbReference type="InterPro" id="IPR005158">
    <property type="entry name" value="BTAD"/>
</dbReference>
<evidence type="ECO:0000256" key="4">
    <source>
        <dbReference type="ARBA" id="ARBA00023163"/>
    </source>
</evidence>
<dbReference type="Proteomes" id="UP000244903">
    <property type="component" value="Chromosome"/>
</dbReference>
<dbReference type="InterPro" id="IPR036388">
    <property type="entry name" value="WH-like_DNA-bd_sf"/>
</dbReference>
<dbReference type="SUPFAM" id="SSF52540">
    <property type="entry name" value="P-loop containing nucleoside triphosphate hydrolases"/>
    <property type="match status" value="1"/>
</dbReference>
<dbReference type="Pfam" id="PF13401">
    <property type="entry name" value="AAA_22"/>
    <property type="match status" value="1"/>
</dbReference>
<gene>
    <name evidence="8" type="ORF">A6048_11405</name>
</gene>
<dbReference type="SUPFAM" id="SSF48452">
    <property type="entry name" value="TPR-like"/>
    <property type="match status" value="1"/>
</dbReference>
<keyword evidence="3 5" id="KW-0238">DNA-binding</keyword>
<dbReference type="PANTHER" id="PTHR35807:SF1">
    <property type="entry name" value="TRANSCRIPTIONAL REGULATOR REDD"/>
    <property type="match status" value="1"/>
</dbReference>
<dbReference type="InterPro" id="IPR011990">
    <property type="entry name" value="TPR-like_helical_dom_sf"/>
</dbReference>
<keyword evidence="2" id="KW-0805">Transcription regulation</keyword>
<dbReference type="InterPro" id="IPR049945">
    <property type="entry name" value="AAA_22"/>
</dbReference>
<organism evidence="8 9">
    <name type="scientific">Dietzia psychralcaliphila</name>
    <dbReference type="NCBI Taxonomy" id="139021"/>
    <lineage>
        <taxon>Bacteria</taxon>
        <taxon>Bacillati</taxon>
        <taxon>Actinomycetota</taxon>
        <taxon>Actinomycetes</taxon>
        <taxon>Mycobacteriales</taxon>
        <taxon>Dietziaceae</taxon>
        <taxon>Dietzia</taxon>
    </lineage>
</organism>
<dbReference type="AlphaFoldDB" id="A0AAD0JV11"/>
<keyword evidence="9" id="KW-1185">Reference proteome</keyword>
<dbReference type="InterPro" id="IPR001867">
    <property type="entry name" value="OmpR/PhoB-type_DNA-bd"/>
</dbReference>
<dbReference type="CDD" id="cd15831">
    <property type="entry name" value="BTAD"/>
    <property type="match status" value="1"/>
</dbReference>
<sequence length="530" mass="57112">MTATSLTIGVLGPLEVRVDDHLVNIGGARERALLSTLALAPGSGVTAERLIDVIWPADPPETARAQVSTCVSRLRRTLTNAGVDGRTVVATSPGGYRLRGADERLSPGAGIRVDAEVFRKTLACARNAATDPEAVDSYREALGLWRGEPLTEFHALHGDALRLGEERLEALQSCLDLELRQGRHRRVVSELQELVSDEPTREQLRALLMLALYRCGDRAAALDAFRDGRRLLQEEIGIEPGPEITRLHQHILEDRVPSPRVPAMRPPPRPEHPRQLPMTPRHFVGRADDLAFLDSELLDSELIGSDLTGRDRDRGPRGVLLTGDPGVGKTALAAYWGSSRPHAHPDGQLYVDLGEPGSTTHGHLSRFLRDLHVPQSDLPSTVGEMAAVFRSRLAGRRLLLVLDDAPSVDAVLPLLPASPGCQVIVTARGPLPGLVAHTDFRRRPIEPMDEMDCLDLVNCLTGGSRATDPADLSALHDATGGSPRELRDLVVRAVDRGATSAADVVAVAVGDRPEGTVCGVAREYASAASR</sequence>
<dbReference type="Gene3D" id="1.25.40.10">
    <property type="entry name" value="Tetratricopeptide repeat domain"/>
    <property type="match status" value="1"/>
</dbReference>
<evidence type="ECO:0000313" key="8">
    <source>
        <dbReference type="EMBL" id="AWH96001.1"/>
    </source>
</evidence>
<dbReference type="Pfam" id="PF00486">
    <property type="entry name" value="Trans_reg_C"/>
    <property type="match status" value="1"/>
</dbReference>
<dbReference type="EMBL" id="CP015453">
    <property type="protein sequence ID" value="AWH96001.1"/>
    <property type="molecule type" value="Genomic_DNA"/>
</dbReference>
<dbReference type="PROSITE" id="PS51755">
    <property type="entry name" value="OMPR_PHOB"/>
    <property type="match status" value="1"/>
</dbReference>
<dbReference type="SMART" id="SM00382">
    <property type="entry name" value="AAA"/>
    <property type="match status" value="1"/>
</dbReference>
<protein>
    <recommendedName>
        <fullName evidence="7">OmpR/PhoB-type domain-containing protein</fullName>
    </recommendedName>
</protein>
<evidence type="ECO:0000256" key="1">
    <source>
        <dbReference type="ARBA" id="ARBA00005820"/>
    </source>
</evidence>
<dbReference type="InterPro" id="IPR051677">
    <property type="entry name" value="AfsR-DnrI-RedD_regulator"/>
</dbReference>
<dbReference type="InterPro" id="IPR016032">
    <property type="entry name" value="Sig_transdc_resp-reg_C-effctor"/>
</dbReference>
<feature type="DNA-binding region" description="OmpR/PhoB-type" evidence="5">
    <location>
        <begin position="1"/>
        <end position="100"/>
    </location>
</feature>
<proteinExistence type="inferred from homology"/>
<reference evidence="8 9" key="1">
    <citation type="submission" date="2016-04" db="EMBL/GenBank/DDBJ databases">
        <title>Complete genome sequence of the haloalkaliphilic hydrocarbon-degrading bacterium Dietzia psychralcaliphila ILA-1T, isolated from a drain of a fish product-processing plant.</title>
        <authorList>
            <person name="Zhao J."/>
            <person name="Hu B."/>
            <person name="Geng S."/>
            <person name="Nie Y."/>
            <person name="Tang Y."/>
        </authorList>
    </citation>
    <scope>NUCLEOTIDE SEQUENCE [LARGE SCALE GENOMIC DNA]</scope>
    <source>
        <strain evidence="8 9">ILA-1</strain>
    </source>
</reference>
<dbReference type="InterPro" id="IPR027417">
    <property type="entry name" value="P-loop_NTPase"/>
</dbReference>
<dbReference type="RefSeq" id="WP_107746549.1">
    <property type="nucleotide sequence ID" value="NZ_CP015453.1"/>
</dbReference>
<evidence type="ECO:0000256" key="6">
    <source>
        <dbReference type="SAM" id="MobiDB-lite"/>
    </source>
</evidence>
<evidence type="ECO:0000256" key="5">
    <source>
        <dbReference type="PROSITE-ProRule" id="PRU01091"/>
    </source>
</evidence>
<evidence type="ECO:0000313" key="9">
    <source>
        <dbReference type="Proteomes" id="UP000244903"/>
    </source>
</evidence>
<dbReference type="KEGG" id="dpc:A6048_11405"/>
<feature type="domain" description="OmpR/PhoB-type" evidence="7">
    <location>
        <begin position="1"/>
        <end position="100"/>
    </location>
</feature>
<feature type="region of interest" description="Disordered" evidence="6">
    <location>
        <begin position="258"/>
        <end position="280"/>
    </location>
</feature>
<dbReference type="GO" id="GO:0003677">
    <property type="term" value="F:DNA binding"/>
    <property type="evidence" value="ECO:0007669"/>
    <property type="project" value="UniProtKB-UniRule"/>
</dbReference>
<keyword evidence="4" id="KW-0804">Transcription</keyword>
<dbReference type="PANTHER" id="PTHR35807">
    <property type="entry name" value="TRANSCRIPTIONAL REGULATOR REDD-RELATED"/>
    <property type="match status" value="1"/>
</dbReference>
<dbReference type="Gene3D" id="1.10.10.10">
    <property type="entry name" value="Winged helix-like DNA-binding domain superfamily/Winged helix DNA-binding domain"/>
    <property type="match status" value="1"/>
</dbReference>
<dbReference type="SUPFAM" id="SSF46894">
    <property type="entry name" value="C-terminal effector domain of the bipartite response regulators"/>
    <property type="match status" value="1"/>
</dbReference>